<dbReference type="Pfam" id="PF16872">
    <property type="entry name" value="putAbiC"/>
    <property type="match status" value="1"/>
</dbReference>
<dbReference type="EMBL" id="LT629796">
    <property type="protein sequence ID" value="SDU58502.1"/>
    <property type="molecule type" value="Genomic_DNA"/>
</dbReference>
<feature type="transmembrane region" description="Helical" evidence="1">
    <location>
        <begin position="63"/>
        <end position="87"/>
    </location>
</feature>
<accession>A0ABY0VVW9</accession>
<sequence>MWARDSVFKKFWEYVKRNLFFVGVALFAITVCSIVFGVLYLHFFRGVNIPKIAVVNHDTASYWGQLGDFAGGFLNPLLSFLALMAVLKTMALQRTEMRAAQQEAKTATQEQRQQTAVYSRQMFESTLFGMLDVHAKILRDIKYTGPLSKPREGREAIDMIVKSFKETNAYKGGIAYPDLVTDESIQSEIDAFCQEWVSATGHYFRNLYWIMKMIDTNQDVPMEDRGVESLLSNQKRFYTDYLRKRRYTNIVRAQLSESEMALIQISCLGPYGADLKYYAEIYSLLKPLGRGYFGGWKRYMSRSFSDVAFLGLERIDMGTLMKVKSELVSRNASTIRRNMVT</sequence>
<feature type="transmembrane region" description="Helical" evidence="1">
    <location>
        <begin position="20"/>
        <end position="43"/>
    </location>
</feature>
<evidence type="ECO:0000313" key="2">
    <source>
        <dbReference type="EMBL" id="SDU58502.1"/>
    </source>
</evidence>
<gene>
    <name evidence="2" type="ORF">SAMN04489801_4733</name>
</gene>
<reference evidence="2 3" key="1">
    <citation type="submission" date="2016-10" db="EMBL/GenBank/DDBJ databases">
        <authorList>
            <person name="Varghese N."/>
            <person name="Submissions S."/>
        </authorList>
    </citation>
    <scope>NUCLEOTIDE SEQUENCE [LARGE SCALE GENOMIC DNA]</scope>
    <source>
        <strain evidence="2 3">LMG 21607</strain>
    </source>
</reference>
<organism evidence="2 3">
    <name type="scientific">Pseudomonas mandelii</name>
    <dbReference type="NCBI Taxonomy" id="75612"/>
    <lineage>
        <taxon>Bacteria</taxon>
        <taxon>Pseudomonadati</taxon>
        <taxon>Pseudomonadota</taxon>
        <taxon>Gammaproteobacteria</taxon>
        <taxon>Pseudomonadales</taxon>
        <taxon>Pseudomonadaceae</taxon>
        <taxon>Pseudomonas</taxon>
    </lineage>
</organism>
<keyword evidence="1" id="KW-0472">Membrane</keyword>
<dbReference type="Proteomes" id="UP000182476">
    <property type="component" value="Chromosome I"/>
</dbReference>
<protein>
    <submittedName>
        <fullName evidence="2">Phage abortive infection protein</fullName>
    </submittedName>
</protein>
<evidence type="ECO:0000313" key="3">
    <source>
        <dbReference type="Proteomes" id="UP000182476"/>
    </source>
</evidence>
<keyword evidence="3" id="KW-1185">Reference proteome</keyword>
<dbReference type="InterPro" id="IPR031709">
    <property type="entry name" value="PutAbiC"/>
</dbReference>
<dbReference type="GeneID" id="46431718"/>
<evidence type="ECO:0000256" key="1">
    <source>
        <dbReference type="SAM" id="Phobius"/>
    </source>
</evidence>
<dbReference type="RefSeq" id="WP_144443463.1">
    <property type="nucleotide sequence ID" value="NZ_LT629796.1"/>
</dbReference>
<name>A0ABY0VVW9_9PSED</name>
<keyword evidence="1" id="KW-0812">Transmembrane</keyword>
<keyword evidence="1" id="KW-1133">Transmembrane helix</keyword>
<proteinExistence type="predicted"/>